<dbReference type="Pfam" id="PF09369">
    <property type="entry name" value="MZB"/>
    <property type="match status" value="1"/>
</dbReference>
<evidence type="ECO:0000259" key="2">
    <source>
        <dbReference type="Pfam" id="PF09369"/>
    </source>
</evidence>
<dbReference type="InterPro" id="IPR047721">
    <property type="entry name" value="DrmB"/>
</dbReference>
<dbReference type="NCBIfam" id="NF038324">
    <property type="entry name" value="DrmB_fam"/>
    <property type="match status" value="1"/>
</dbReference>
<organism evidence="3 4">
    <name type="scientific">Sorangium atrum</name>
    <dbReference type="NCBI Taxonomy" id="2995308"/>
    <lineage>
        <taxon>Bacteria</taxon>
        <taxon>Pseudomonadati</taxon>
        <taxon>Myxococcota</taxon>
        <taxon>Polyangia</taxon>
        <taxon>Polyangiales</taxon>
        <taxon>Polyangiaceae</taxon>
        <taxon>Sorangium</taxon>
    </lineage>
</organism>
<protein>
    <submittedName>
        <fullName evidence="3">DUF1998 domain-containing protein</fullName>
    </submittedName>
</protein>
<keyword evidence="4" id="KW-1185">Reference proteome</keyword>
<gene>
    <name evidence="3" type="ORF">POL72_44330</name>
</gene>
<evidence type="ECO:0000256" key="1">
    <source>
        <dbReference type="SAM" id="MobiDB-lite"/>
    </source>
</evidence>
<dbReference type="Proteomes" id="UP001217485">
    <property type="component" value="Unassembled WGS sequence"/>
</dbReference>
<feature type="region of interest" description="Disordered" evidence="1">
    <location>
        <begin position="1"/>
        <end position="46"/>
    </location>
</feature>
<name>A0ABT5CEF9_9BACT</name>
<evidence type="ECO:0000313" key="4">
    <source>
        <dbReference type="Proteomes" id="UP001217485"/>
    </source>
</evidence>
<reference evidence="3 4" key="1">
    <citation type="submission" date="2023-01" db="EMBL/GenBank/DDBJ databases">
        <title>Minimal conservation of predation-associated metabolite biosynthetic gene clusters underscores biosynthetic potential of Myxococcota including descriptions for ten novel species: Archangium lansinium sp. nov., Myxococcus landrumus sp. nov., Nannocystis bai.</title>
        <authorList>
            <person name="Ahearne A."/>
            <person name="Stevens C."/>
            <person name="Dowd S."/>
        </authorList>
    </citation>
    <scope>NUCLEOTIDE SEQUENCE [LARGE SCALE GENOMIC DNA]</scope>
    <source>
        <strain evidence="3 4">WIWO2</strain>
    </source>
</reference>
<comment type="caution">
    <text evidence="3">The sequence shown here is derived from an EMBL/GenBank/DDBJ whole genome shotgun (WGS) entry which is preliminary data.</text>
</comment>
<proteinExistence type="predicted"/>
<dbReference type="EMBL" id="JAQNDK010000006">
    <property type="protein sequence ID" value="MDC0684826.1"/>
    <property type="molecule type" value="Genomic_DNA"/>
</dbReference>
<accession>A0ABT5CEF9</accession>
<sequence length="633" mass="68697">MATKRTGNRGAGARKGRAGGQGEGPAPPDGHIRRSQAVTTFGPGALVDLPARSGIVSGPDHWGDPAAEDSRLRRIEEPRLLAHLAEAGITGLYTPPAAPSRDDAKAEIPVWELPRWFLVDPHAPQGEDRARRSRRMVHRSAFEGMTWGGRPVVPIRFVQACIHGHVGDVDWMTFVHRGESNCEALYLDEVGTTGDFAEIFVRCACRASRALLDAIPRHKDDSNEMPLGMCPGGEPWLGPLHWRGGPGRCDAPARLLVRSATNAYFPELMTAISIPGGASLADRMVAELWEEARLEVIDTGEALRLARKLLPKLEDAFKRLELDDANVLAAIERRRRDRATAQGGLKGPEIARLLSEDLGVDKEESELFATEVALPEPRPPRLQAVRRVLSVHRLREVVALIGFTRIDQPTRDAEGALAVGARRARLSAEARWVPAVENQGEGLFVALDPGVVVSWMTRPKVEQRETELRAGFVAWAARHADAAARFPGVAYVMLHSLSHLLLTAVALECGYAASSIRERVYAGPEGYGVLLYTATADAEGTLGGLAGAAGRLDRHLQAALAYGSLCSNDPVCAQHEPRQALEERFLHGAACHGCLLLPETSCEHRNELLDRALVMPTVEPIGAELFGPDTGTW</sequence>
<feature type="domain" description="MrfA-like Zn-binding" evidence="2">
    <location>
        <begin position="497"/>
        <end position="595"/>
    </location>
</feature>
<evidence type="ECO:0000313" key="3">
    <source>
        <dbReference type="EMBL" id="MDC0684826.1"/>
    </source>
</evidence>
<dbReference type="InterPro" id="IPR018973">
    <property type="entry name" value="MZB"/>
</dbReference>